<proteinExistence type="predicted"/>
<organism evidence="2 3">
    <name type="scientific">Trichloromonas acetexigens</name>
    <dbReference type="NCBI Taxonomy" id="38815"/>
    <lineage>
        <taxon>Bacteria</taxon>
        <taxon>Pseudomonadati</taxon>
        <taxon>Thermodesulfobacteriota</taxon>
        <taxon>Desulfuromonadia</taxon>
        <taxon>Desulfuromonadales</taxon>
        <taxon>Trichloromonadaceae</taxon>
        <taxon>Trichloromonas</taxon>
    </lineage>
</organism>
<dbReference type="SUPFAM" id="SSF53335">
    <property type="entry name" value="S-adenosyl-L-methionine-dependent methyltransferases"/>
    <property type="match status" value="1"/>
</dbReference>
<evidence type="ECO:0000313" key="3">
    <source>
        <dbReference type="Proteomes" id="UP000317155"/>
    </source>
</evidence>
<keyword evidence="2" id="KW-0489">Methyltransferase</keyword>
<sequence>MNCEPESNKGYCHCCRQDTIFTAYGDWLRDTYICEKCGSLPRQRALQHVLDFFISDWTSLSIHESSPSNDFISRWCNNYSSSQLLDGVPLGFDKDGVRCENLENLTFADETFDLVITQDVMEHVFSPQKAFNSILRVIKQGGAHAFTAPKHKGLLTSYPRAHVVDDDIFHLHEPIFHGNPVGDGRALVTWDYGDDFERLIMKWTGSPVRTYCIRDRLLGLDGEYLDVFVMKKS</sequence>
<accession>A0A550JHN5</accession>
<keyword evidence="3" id="KW-1185">Reference proteome</keyword>
<gene>
    <name evidence="2" type="ORF">FL622_05940</name>
</gene>
<comment type="caution">
    <text evidence="2">The sequence shown here is derived from an EMBL/GenBank/DDBJ whole genome shotgun (WGS) entry which is preliminary data.</text>
</comment>
<dbReference type="EMBL" id="VJVV01000003">
    <property type="protein sequence ID" value="TRO82718.1"/>
    <property type="molecule type" value="Genomic_DNA"/>
</dbReference>
<dbReference type="GO" id="GO:0032259">
    <property type="term" value="P:methylation"/>
    <property type="evidence" value="ECO:0007669"/>
    <property type="project" value="UniProtKB-KW"/>
</dbReference>
<evidence type="ECO:0000259" key="1">
    <source>
        <dbReference type="Pfam" id="PF08241"/>
    </source>
</evidence>
<dbReference type="OrthoDB" id="9811747at2"/>
<reference evidence="2 3" key="1">
    <citation type="submission" date="2019-07" db="EMBL/GenBank/DDBJ databases">
        <title>Insights of Desulfuromonas acetexigens electromicrobiology.</title>
        <authorList>
            <person name="Katuri K."/>
            <person name="Sapireddy V."/>
            <person name="Shaw D.R."/>
            <person name="Saikaly P."/>
        </authorList>
    </citation>
    <scope>NUCLEOTIDE SEQUENCE [LARGE SCALE GENOMIC DNA]</scope>
    <source>
        <strain evidence="2 3">2873</strain>
    </source>
</reference>
<feature type="domain" description="Methyltransferase type 11" evidence="1">
    <location>
        <begin position="97"/>
        <end position="145"/>
    </location>
</feature>
<dbReference type="Pfam" id="PF08241">
    <property type="entry name" value="Methyltransf_11"/>
    <property type="match status" value="1"/>
</dbReference>
<protein>
    <submittedName>
        <fullName evidence="2">Class I SAM-dependent methyltransferase</fullName>
    </submittedName>
</protein>
<dbReference type="GO" id="GO:0008757">
    <property type="term" value="F:S-adenosylmethionine-dependent methyltransferase activity"/>
    <property type="evidence" value="ECO:0007669"/>
    <property type="project" value="InterPro"/>
</dbReference>
<dbReference type="RefSeq" id="WP_092056961.1">
    <property type="nucleotide sequence ID" value="NZ_FOJJ01000023.1"/>
</dbReference>
<keyword evidence="2" id="KW-0808">Transferase</keyword>
<dbReference type="InterPro" id="IPR029063">
    <property type="entry name" value="SAM-dependent_MTases_sf"/>
</dbReference>
<evidence type="ECO:0000313" key="2">
    <source>
        <dbReference type="EMBL" id="TRO82718.1"/>
    </source>
</evidence>
<dbReference type="InterPro" id="IPR013216">
    <property type="entry name" value="Methyltransf_11"/>
</dbReference>
<dbReference type="Gene3D" id="3.40.50.150">
    <property type="entry name" value="Vaccinia Virus protein VP39"/>
    <property type="match status" value="1"/>
</dbReference>
<dbReference type="Proteomes" id="UP000317155">
    <property type="component" value="Unassembled WGS sequence"/>
</dbReference>
<dbReference type="AlphaFoldDB" id="A0A550JHN5"/>
<name>A0A550JHN5_9BACT</name>